<reference evidence="3" key="1">
    <citation type="journal article" date="2016" name="Nat. Commun.">
        <title>The Gonium pectorale genome demonstrates co-option of cell cycle regulation during the evolution of multicellularity.</title>
        <authorList>
            <person name="Hanschen E.R."/>
            <person name="Marriage T.N."/>
            <person name="Ferris P.J."/>
            <person name="Hamaji T."/>
            <person name="Toyoda A."/>
            <person name="Fujiyama A."/>
            <person name="Neme R."/>
            <person name="Noguchi H."/>
            <person name="Minakuchi Y."/>
            <person name="Suzuki M."/>
            <person name="Kawai-Toyooka H."/>
            <person name="Smith D.R."/>
            <person name="Sparks H."/>
            <person name="Anderson J."/>
            <person name="Bakaric R."/>
            <person name="Luria V."/>
            <person name="Karger A."/>
            <person name="Kirschner M.W."/>
            <person name="Durand P.M."/>
            <person name="Michod R.E."/>
            <person name="Nozaki H."/>
            <person name="Olson B.J."/>
        </authorList>
    </citation>
    <scope>NUCLEOTIDE SEQUENCE [LARGE SCALE GENOMIC DNA]</scope>
    <source>
        <strain evidence="3">NIES-2863</strain>
    </source>
</reference>
<dbReference type="EMBL" id="LSYV01000075">
    <property type="protein sequence ID" value="KXZ44099.1"/>
    <property type="molecule type" value="Genomic_DNA"/>
</dbReference>
<keyword evidence="3" id="KW-1185">Reference proteome</keyword>
<gene>
    <name evidence="2" type="ORF">GPECTOR_74g713</name>
</gene>
<dbReference type="InterPro" id="IPR043136">
    <property type="entry name" value="B30.2/SPRY_sf"/>
</dbReference>
<evidence type="ECO:0000313" key="2">
    <source>
        <dbReference type="EMBL" id="KXZ44099.1"/>
    </source>
</evidence>
<dbReference type="Gene3D" id="2.60.120.920">
    <property type="match status" value="1"/>
</dbReference>
<dbReference type="InterPro" id="IPR001870">
    <property type="entry name" value="B30.2/SPRY"/>
</dbReference>
<evidence type="ECO:0000313" key="3">
    <source>
        <dbReference type="Proteomes" id="UP000075714"/>
    </source>
</evidence>
<dbReference type="OrthoDB" id="524377at2759"/>
<accession>A0A150G2J6</accession>
<organism evidence="2 3">
    <name type="scientific">Gonium pectorale</name>
    <name type="common">Green alga</name>
    <dbReference type="NCBI Taxonomy" id="33097"/>
    <lineage>
        <taxon>Eukaryota</taxon>
        <taxon>Viridiplantae</taxon>
        <taxon>Chlorophyta</taxon>
        <taxon>core chlorophytes</taxon>
        <taxon>Chlorophyceae</taxon>
        <taxon>CS clade</taxon>
        <taxon>Chlamydomonadales</taxon>
        <taxon>Volvocaceae</taxon>
        <taxon>Gonium</taxon>
    </lineage>
</organism>
<sequence length="107" mass="11706">MPKKGVRTAVGFLENPKSLEYMTPDYLRGGYVSYGGAGFIYPAKQMSRATYGEGDRIKCELCFDSKRVTFWVNGTEAGSAPWRGSAEAYPAISVFPGDLTCDVKFLG</sequence>
<comment type="caution">
    <text evidence="2">The sequence shown here is derived from an EMBL/GenBank/DDBJ whole genome shotgun (WGS) entry which is preliminary data.</text>
</comment>
<proteinExistence type="predicted"/>
<dbReference type="PROSITE" id="PS50188">
    <property type="entry name" value="B302_SPRY"/>
    <property type="match status" value="1"/>
</dbReference>
<name>A0A150G2J6_GONPE</name>
<protein>
    <recommendedName>
        <fullName evidence="1">B30.2/SPRY domain-containing protein</fullName>
    </recommendedName>
</protein>
<dbReference type="Proteomes" id="UP000075714">
    <property type="component" value="Unassembled WGS sequence"/>
</dbReference>
<feature type="domain" description="B30.2/SPRY" evidence="1">
    <location>
        <begin position="1"/>
        <end position="107"/>
    </location>
</feature>
<evidence type="ECO:0000259" key="1">
    <source>
        <dbReference type="PROSITE" id="PS50188"/>
    </source>
</evidence>
<dbReference type="AlphaFoldDB" id="A0A150G2J6"/>